<dbReference type="Proteomes" id="UP000067434">
    <property type="component" value="Chromosome"/>
</dbReference>
<proteinExistence type="predicted"/>
<dbReference type="AlphaFoldDB" id="A0A0F7FGY0"/>
<protein>
    <recommendedName>
        <fullName evidence="5">Glycosyl transferase family 1</fullName>
    </recommendedName>
</protein>
<accession>A0A0F7FGY0</accession>
<dbReference type="InterPro" id="IPR001296">
    <property type="entry name" value="Glyco_trans_1"/>
</dbReference>
<dbReference type="SUPFAM" id="SSF53756">
    <property type="entry name" value="UDP-Glycosyltransferase/glycogen phosphorylase"/>
    <property type="match status" value="1"/>
</dbReference>
<evidence type="ECO:0000259" key="2">
    <source>
        <dbReference type="Pfam" id="PF13439"/>
    </source>
</evidence>
<dbReference type="KEGG" id="thf:MA03_02455"/>
<dbReference type="PANTHER" id="PTHR45947:SF3">
    <property type="entry name" value="SULFOQUINOVOSYL TRANSFERASE SQD2"/>
    <property type="match status" value="1"/>
</dbReference>
<dbReference type="HOGENOM" id="CLU_009583_2_5_2"/>
<dbReference type="Pfam" id="PF00534">
    <property type="entry name" value="Glycos_transf_1"/>
    <property type="match status" value="1"/>
</dbReference>
<dbReference type="EMBL" id="CP009961">
    <property type="protein sequence ID" value="AKG38360.1"/>
    <property type="molecule type" value="Genomic_DNA"/>
</dbReference>
<reference evidence="3 4" key="1">
    <citation type="journal article" date="2015" name="Stand. Genomic Sci.">
        <title>Complete genome sequence of and proposal of Thermofilum uzonense sp. nov. a novel hyperthermophilic crenarchaeon and emended description of the genus Thermofilum.</title>
        <authorList>
            <person name="Toshchakov S.V."/>
            <person name="Korzhenkov A.A."/>
            <person name="Samarov N.I."/>
            <person name="Mazunin I.O."/>
            <person name="Mozhey O.I."/>
            <person name="Shmyr I.S."/>
            <person name="Derbikova K.S."/>
            <person name="Taranov E.A."/>
            <person name="Dominova I.N."/>
            <person name="Bonch-Osmolovskaya E.A."/>
            <person name="Patrushev M.V."/>
            <person name="Podosokorskaya O.A."/>
            <person name="Kublanov I.V."/>
        </authorList>
    </citation>
    <scope>NUCLEOTIDE SEQUENCE [LARGE SCALE GENOMIC DNA]</scope>
    <source>
        <strain evidence="3 4">1807-2</strain>
    </source>
</reference>
<dbReference type="PATRIC" id="fig|1550241.5.peg.504"/>
<dbReference type="Gene3D" id="3.40.50.2000">
    <property type="entry name" value="Glycogen Phosphorylase B"/>
    <property type="match status" value="2"/>
</dbReference>
<dbReference type="STRING" id="1550241.MA03_02455"/>
<dbReference type="GO" id="GO:0016757">
    <property type="term" value="F:glycosyltransferase activity"/>
    <property type="evidence" value="ECO:0007669"/>
    <property type="project" value="InterPro"/>
</dbReference>
<organism evidence="3 4">
    <name type="scientific">Infirmifilum uzonense</name>
    <dbReference type="NCBI Taxonomy" id="1550241"/>
    <lineage>
        <taxon>Archaea</taxon>
        <taxon>Thermoproteota</taxon>
        <taxon>Thermoprotei</taxon>
        <taxon>Thermofilales</taxon>
        <taxon>Thermofilaceae</taxon>
        <taxon>Infirmifilum</taxon>
    </lineage>
</organism>
<evidence type="ECO:0000313" key="4">
    <source>
        <dbReference type="Proteomes" id="UP000067434"/>
    </source>
</evidence>
<dbReference type="PANTHER" id="PTHR45947">
    <property type="entry name" value="SULFOQUINOVOSYL TRANSFERASE SQD2"/>
    <property type="match status" value="1"/>
</dbReference>
<dbReference type="InterPro" id="IPR028098">
    <property type="entry name" value="Glyco_trans_4-like_N"/>
</dbReference>
<name>A0A0F7FGY0_9CREN</name>
<evidence type="ECO:0000313" key="3">
    <source>
        <dbReference type="EMBL" id="AKG38360.1"/>
    </source>
</evidence>
<evidence type="ECO:0000259" key="1">
    <source>
        <dbReference type="Pfam" id="PF00534"/>
    </source>
</evidence>
<gene>
    <name evidence="3" type="ORF">MA03_02455</name>
</gene>
<dbReference type="Pfam" id="PF13439">
    <property type="entry name" value="Glyco_transf_4"/>
    <property type="match status" value="1"/>
</dbReference>
<dbReference type="CDD" id="cd03801">
    <property type="entry name" value="GT4_PimA-like"/>
    <property type="match status" value="1"/>
</dbReference>
<dbReference type="InterPro" id="IPR050194">
    <property type="entry name" value="Glycosyltransferase_grp1"/>
</dbReference>
<evidence type="ECO:0008006" key="5">
    <source>
        <dbReference type="Google" id="ProtNLM"/>
    </source>
</evidence>
<sequence length="366" mass="40985">MLLVSPWCPNKPGGVASQVKILYSWLQTKGYDARVVCGEPGALNPRTFNGRARLVFDHVVAIRNPVLLREALKELRPDIVHVHHVFTPFSALAFALCRKYNIPCIATNHSLPPMGDFNLWAAASYLTPHRWIIRPTRATAVSKTAAHFLEKFFGWRNVSVIPNGVDTQRYAPRSMGDFRGDYVIYIGRLVWRKGVQNLIRAARLLHREEHTTRIVIAGEGYMMEYLKSLASGLRNVVFLGRVDEGLKIELLRGARALVLPSISGESFGVVLIEAFATATPVIATRVGGIPEIVDHGLNGVLVEPGDHAGLADSILKLTQEDGLWRFMSWNARRKALEKYSIDIVGAMYEKMYIEALNYPRENIRMG</sequence>
<keyword evidence="4" id="KW-1185">Reference proteome</keyword>
<feature type="domain" description="Glycosyltransferase subfamily 4-like N-terminal" evidence="2">
    <location>
        <begin position="12"/>
        <end position="169"/>
    </location>
</feature>
<feature type="domain" description="Glycosyl transferase family 1" evidence="1">
    <location>
        <begin position="182"/>
        <end position="332"/>
    </location>
</feature>